<dbReference type="InterPro" id="IPR007016">
    <property type="entry name" value="O-antigen_ligase-rel_domated"/>
</dbReference>
<feature type="transmembrane region" description="Helical" evidence="6">
    <location>
        <begin position="457"/>
        <end position="476"/>
    </location>
</feature>
<dbReference type="EMBL" id="MGIP01000002">
    <property type="protein sequence ID" value="OGM92346.1"/>
    <property type="molecule type" value="Genomic_DNA"/>
</dbReference>
<keyword evidence="3 6" id="KW-1133">Transmembrane helix</keyword>
<keyword evidence="5" id="KW-0802">TPR repeat</keyword>
<proteinExistence type="predicted"/>
<name>A0A1F8DV92_9BACT</name>
<dbReference type="AlphaFoldDB" id="A0A1F8DV92"/>
<feature type="transmembrane region" description="Helical" evidence="6">
    <location>
        <begin position="187"/>
        <end position="204"/>
    </location>
</feature>
<organism evidence="8 9">
    <name type="scientific">Candidatus Wolfebacteria bacterium RIFCSPHIGHO2_01_FULL_48_22</name>
    <dbReference type="NCBI Taxonomy" id="1802555"/>
    <lineage>
        <taxon>Bacteria</taxon>
        <taxon>Candidatus Wolfeibacteriota</taxon>
    </lineage>
</organism>
<feature type="transmembrane region" description="Helical" evidence="6">
    <location>
        <begin position="401"/>
        <end position="423"/>
    </location>
</feature>
<dbReference type="InterPro" id="IPR011990">
    <property type="entry name" value="TPR-like_helical_dom_sf"/>
</dbReference>
<feature type="repeat" description="TPR" evidence="5">
    <location>
        <begin position="662"/>
        <end position="695"/>
    </location>
</feature>
<dbReference type="STRING" id="1802555.A2755_01095"/>
<evidence type="ECO:0000256" key="6">
    <source>
        <dbReference type="SAM" id="Phobius"/>
    </source>
</evidence>
<sequence>MEENANIWYYFPMKKVLIWLLYALAFTPLIVTKSLFFPFISGKSIFIRLVVTLVAVGFAWLVFKERGSEDRGSASADRGQTSIRMRKLLKNKVFWFVGAFMVLMIISTLFAVNPYRAFFGDTERAEGLVTMLFLFGFFVFASLLFERKNWLMFFKLTLISGAVLFIHELVQLSQKIPRPASFTGNPIYLAVVFLFVIFAGWVVLQTEVRLSQNQGPASRDRGWAFGKFWKMFSAVMVPVSLLGIFITETRGVIVGIAVAIMATLIYIIVRNPNQRIDSNASNGNPSADATSRKLAVVALGVLVVLGGIFYTTRDAELWNRIPGFDRISEFTFQNNTVQTRLISLGVSLRGINPADNGIGRFLVGWGPENFNIAYNTYYNPEFYRYEQAWFDRAHNKLMDVLVMHGVLGFVAYMGIWVALWWGLKGRKIQFEDRAHEVQDQGSTFRDQGRTLEPHTRFVLPVLFFSVAYFVQNLFVFDAITTYIPFFMFLAFVIYNSNLRIYSNASNANDAKGEKLTTHNSQLTTHAWIFAAAALFYALAFIAWTWVPYGQIHSYMQLLKSRSTEKQLSEGYFKPYTFTQEIIRKNVIESVTQQYSGTNGETNLLLFSVDLMRDVADRELYNPRYYILIGEAYDALGRKKDPAYYTQAEEMYRKALSLSPTRQNVYYLLGFNLSLQNRYDEAIRLLEKAIALDSRVAGPHFYLGLFLTSAGDLEQYERALDEFIISEDLGGEGYGGGINPAQALYFLLEHFYTQKDATNSIRAADAFEKIVPEMKSNMDVVREEARDRTWRKIDFKKI</sequence>
<dbReference type="PANTHER" id="PTHR37422">
    <property type="entry name" value="TEICHURONIC ACID BIOSYNTHESIS PROTEIN TUAE"/>
    <property type="match status" value="1"/>
</dbReference>
<gene>
    <name evidence="8" type="ORF">A2755_01095</name>
</gene>
<feature type="transmembrane region" description="Helical" evidence="6">
    <location>
        <begin position="45"/>
        <end position="63"/>
    </location>
</feature>
<dbReference type="PROSITE" id="PS50005">
    <property type="entry name" value="TPR"/>
    <property type="match status" value="1"/>
</dbReference>
<evidence type="ECO:0000256" key="5">
    <source>
        <dbReference type="PROSITE-ProRule" id="PRU00339"/>
    </source>
</evidence>
<evidence type="ECO:0000256" key="1">
    <source>
        <dbReference type="ARBA" id="ARBA00004141"/>
    </source>
</evidence>
<accession>A0A1F8DV92</accession>
<dbReference type="Gene3D" id="1.25.40.10">
    <property type="entry name" value="Tetratricopeptide repeat domain"/>
    <property type="match status" value="1"/>
</dbReference>
<dbReference type="Pfam" id="PF04932">
    <property type="entry name" value="Wzy_C"/>
    <property type="match status" value="1"/>
</dbReference>
<feature type="transmembrane region" description="Helical" evidence="6">
    <location>
        <begin position="252"/>
        <end position="269"/>
    </location>
</feature>
<feature type="transmembrane region" description="Helical" evidence="6">
    <location>
        <begin position="522"/>
        <end position="546"/>
    </location>
</feature>
<feature type="transmembrane region" description="Helical" evidence="6">
    <location>
        <begin position="127"/>
        <end position="145"/>
    </location>
</feature>
<evidence type="ECO:0000256" key="3">
    <source>
        <dbReference type="ARBA" id="ARBA00022989"/>
    </source>
</evidence>
<evidence type="ECO:0000313" key="9">
    <source>
        <dbReference type="Proteomes" id="UP000177029"/>
    </source>
</evidence>
<dbReference type="GO" id="GO:0016020">
    <property type="term" value="C:membrane"/>
    <property type="evidence" value="ECO:0007669"/>
    <property type="project" value="UniProtKB-SubCell"/>
</dbReference>
<comment type="subcellular location">
    <subcellularLocation>
        <location evidence="1">Membrane</location>
        <topology evidence="1">Multi-pass membrane protein</topology>
    </subcellularLocation>
</comment>
<evidence type="ECO:0000256" key="4">
    <source>
        <dbReference type="ARBA" id="ARBA00023136"/>
    </source>
</evidence>
<feature type="transmembrane region" description="Helical" evidence="6">
    <location>
        <begin position="294"/>
        <end position="312"/>
    </location>
</feature>
<dbReference type="SMART" id="SM00028">
    <property type="entry name" value="TPR"/>
    <property type="match status" value="2"/>
</dbReference>
<protein>
    <recommendedName>
        <fullName evidence="7">O-antigen ligase-related domain-containing protein</fullName>
    </recommendedName>
</protein>
<feature type="transmembrane region" description="Helical" evidence="6">
    <location>
        <begin position="93"/>
        <end position="115"/>
    </location>
</feature>
<evidence type="ECO:0000313" key="8">
    <source>
        <dbReference type="EMBL" id="OGM92346.1"/>
    </source>
</evidence>
<feature type="transmembrane region" description="Helical" evidence="6">
    <location>
        <begin position="482"/>
        <end position="501"/>
    </location>
</feature>
<dbReference type="Pfam" id="PF14559">
    <property type="entry name" value="TPR_19"/>
    <property type="match status" value="1"/>
</dbReference>
<feature type="domain" description="O-antigen ligase-related" evidence="7">
    <location>
        <begin position="239"/>
        <end position="413"/>
    </location>
</feature>
<dbReference type="SUPFAM" id="SSF48452">
    <property type="entry name" value="TPR-like"/>
    <property type="match status" value="1"/>
</dbReference>
<dbReference type="InterPro" id="IPR019734">
    <property type="entry name" value="TPR_rpt"/>
</dbReference>
<evidence type="ECO:0000256" key="2">
    <source>
        <dbReference type="ARBA" id="ARBA00022692"/>
    </source>
</evidence>
<keyword evidence="2 6" id="KW-0812">Transmembrane</keyword>
<keyword evidence="4 6" id="KW-0472">Membrane</keyword>
<dbReference type="PANTHER" id="PTHR37422:SF13">
    <property type="entry name" value="LIPOPOLYSACCHARIDE BIOSYNTHESIS PROTEIN PA4999-RELATED"/>
    <property type="match status" value="1"/>
</dbReference>
<feature type="transmembrane region" description="Helical" evidence="6">
    <location>
        <begin position="16"/>
        <end position="39"/>
    </location>
</feature>
<dbReference type="Proteomes" id="UP000177029">
    <property type="component" value="Unassembled WGS sequence"/>
</dbReference>
<feature type="transmembrane region" description="Helical" evidence="6">
    <location>
        <begin position="228"/>
        <end position="246"/>
    </location>
</feature>
<feature type="transmembrane region" description="Helical" evidence="6">
    <location>
        <begin position="150"/>
        <end position="167"/>
    </location>
</feature>
<evidence type="ECO:0000259" key="7">
    <source>
        <dbReference type="Pfam" id="PF04932"/>
    </source>
</evidence>
<dbReference type="InterPro" id="IPR051533">
    <property type="entry name" value="WaaL-like"/>
</dbReference>
<comment type="caution">
    <text evidence="8">The sequence shown here is derived from an EMBL/GenBank/DDBJ whole genome shotgun (WGS) entry which is preliminary data.</text>
</comment>
<reference evidence="8 9" key="1">
    <citation type="journal article" date="2016" name="Nat. Commun.">
        <title>Thousands of microbial genomes shed light on interconnected biogeochemical processes in an aquifer system.</title>
        <authorList>
            <person name="Anantharaman K."/>
            <person name="Brown C.T."/>
            <person name="Hug L.A."/>
            <person name="Sharon I."/>
            <person name="Castelle C.J."/>
            <person name="Probst A.J."/>
            <person name="Thomas B.C."/>
            <person name="Singh A."/>
            <person name="Wilkins M.J."/>
            <person name="Karaoz U."/>
            <person name="Brodie E.L."/>
            <person name="Williams K.H."/>
            <person name="Hubbard S.S."/>
            <person name="Banfield J.F."/>
        </authorList>
    </citation>
    <scope>NUCLEOTIDE SEQUENCE [LARGE SCALE GENOMIC DNA]</scope>
</reference>